<sequence>MNNKDQMNTQAALALYTLLTIRSEELCKERLLAERALEYAKDARSLVDVAFYEKELEIIDRLDGELNLLMEQAEQLAEAKREAE</sequence>
<reference evidence="1 2" key="1">
    <citation type="submission" date="2007-01" db="EMBL/GenBank/DDBJ databases">
        <authorList>
            <person name="Haygood M."/>
            <person name="Podell S."/>
            <person name="Anderson C."/>
            <person name="Hopkinson B."/>
            <person name="Roe K."/>
            <person name="Barbeau K."/>
            <person name="Gaasterland T."/>
            <person name="Ferriera S."/>
            <person name="Johnson J."/>
            <person name="Kravitz S."/>
            <person name="Beeson K."/>
            <person name="Sutton G."/>
            <person name="Rogers Y.-H."/>
            <person name="Friedman R."/>
            <person name="Frazier M."/>
            <person name="Venter J.C."/>
        </authorList>
    </citation>
    <scope>NUCLEOTIDE SEQUENCE [LARGE SCALE GENOMIC DNA]</scope>
    <source>
        <strain evidence="1 2">ATCC 23134</strain>
    </source>
</reference>
<dbReference type="EMBL" id="AAWS01000016">
    <property type="protein sequence ID" value="EAY28395.1"/>
    <property type="molecule type" value="Genomic_DNA"/>
</dbReference>
<dbReference type="AlphaFoldDB" id="A1ZML5"/>
<name>A1ZML5_MICM2</name>
<proteinExistence type="predicted"/>
<evidence type="ECO:0000313" key="2">
    <source>
        <dbReference type="Proteomes" id="UP000004095"/>
    </source>
</evidence>
<organism evidence="1 2">
    <name type="scientific">Microscilla marina ATCC 23134</name>
    <dbReference type="NCBI Taxonomy" id="313606"/>
    <lineage>
        <taxon>Bacteria</taxon>
        <taxon>Pseudomonadati</taxon>
        <taxon>Bacteroidota</taxon>
        <taxon>Cytophagia</taxon>
        <taxon>Cytophagales</taxon>
        <taxon>Microscillaceae</taxon>
        <taxon>Microscilla</taxon>
    </lineage>
</organism>
<dbReference type="Proteomes" id="UP000004095">
    <property type="component" value="Unassembled WGS sequence"/>
</dbReference>
<keyword evidence="2" id="KW-1185">Reference proteome</keyword>
<gene>
    <name evidence="1" type="ORF">M23134_03947</name>
</gene>
<dbReference type="RefSeq" id="WP_002698131.1">
    <property type="nucleotide sequence ID" value="NZ_AAWS01000016.1"/>
</dbReference>
<comment type="caution">
    <text evidence="1">The sequence shown here is derived from an EMBL/GenBank/DDBJ whole genome shotgun (WGS) entry which is preliminary data.</text>
</comment>
<protein>
    <submittedName>
        <fullName evidence="1">Uncharacterized protein</fullName>
    </submittedName>
</protein>
<evidence type="ECO:0000313" key="1">
    <source>
        <dbReference type="EMBL" id="EAY28395.1"/>
    </source>
</evidence>
<accession>A1ZML5</accession>